<name>A0A6L2KZ39_TANCI</name>
<feature type="region of interest" description="Disordered" evidence="1">
    <location>
        <begin position="364"/>
        <end position="452"/>
    </location>
</feature>
<dbReference type="EMBL" id="BKCJ010003299">
    <property type="protein sequence ID" value="GEU54229.1"/>
    <property type="molecule type" value="Genomic_DNA"/>
</dbReference>
<evidence type="ECO:0000256" key="1">
    <source>
        <dbReference type="SAM" id="MobiDB-lite"/>
    </source>
</evidence>
<proteinExistence type="predicted"/>
<feature type="region of interest" description="Disordered" evidence="1">
    <location>
        <begin position="285"/>
        <end position="328"/>
    </location>
</feature>
<protein>
    <submittedName>
        <fullName evidence="2">Uncharacterized mitochondrial protein AtMg00810-like</fullName>
    </submittedName>
</protein>
<organism evidence="2">
    <name type="scientific">Tanacetum cinerariifolium</name>
    <name type="common">Dalmatian daisy</name>
    <name type="synonym">Chrysanthemum cinerariifolium</name>
    <dbReference type="NCBI Taxonomy" id="118510"/>
    <lineage>
        <taxon>Eukaryota</taxon>
        <taxon>Viridiplantae</taxon>
        <taxon>Streptophyta</taxon>
        <taxon>Embryophyta</taxon>
        <taxon>Tracheophyta</taxon>
        <taxon>Spermatophyta</taxon>
        <taxon>Magnoliopsida</taxon>
        <taxon>eudicotyledons</taxon>
        <taxon>Gunneridae</taxon>
        <taxon>Pentapetalae</taxon>
        <taxon>asterids</taxon>
        <taxon>campanulids</taxon>
        <taxon>Asterales</taxon>
        <taxon>Asteraceae</taxon>
        <taxon>Asteroideae</taxon>
        <taxon>Anthemideae</taxon>
        <taxon>Anthemidinae</taxon>
        <taxon>Tanacetum</taxon>
    </lineage>
</organism>
<dbReference type="PANTHER" id="PTHR11439:SF483">
    <property type="entry name" value="PEPTIDE SYNTHASE GLIP-LIKE, PUTATIVE (AFU_ORTHOLOGUE AFUA_3G12920)-RELATED"/>
    <property type="match status" value="1"/>
</dbReference>
<dbReference type="AlphaFoldDB" id="A0A6L2KZ39"/>
<reference evidence="2" key="1">
    <citation type="journal article" date="2019" name="Sci. Rep.">
        <title>Draft genome of Tanacetum cinerariifolium, the natural source of mosquito coil.</title>
        <authorList>
            <person name="Yamashiro T."/>
            <person name="Shiraishi A."/>
            <person name="Satake H."/>
            <person name="Nakayama K."/>
        </authorList>
    </citation>
    <scope>NUCLEOTIDE SEQUENCE</scope>
</reference>
<dbReference type="PANTHER" id="PTHR11439">
    <property type="entry name" value="GAG-POL-RELATED RETROTRANSPOSON"/>
    <property type="match status" value="1"/>
</dbReference>
<feature type="compositionally biased region" description="Basic and acidic residues" evidence="1">
    <location>
        <begin position="413"/>
        <end position="423"/>
    </location>
</feature>
<accession>A0A6L2KZ39</accession>
<gene>
    <name evidence="2" type="ORF">Tci_026207</name>
</gene>
<evidence type="ECO:0000313" key="2">
    <source>
        <dbReference type="EMBL" id="GEU54229.1"/>
    </source>
</evidence>
<comment type="caution">
    <text evidence="2">The sequence shown here is derived from an EMBL/GenBank/DDBJ whole genome shotgun (WGS) entry which is preliminary data.</text>
</comment>
<sequence>MATTKLDVDLQGTQVDQTKYQRMIEGLMYLIASRPDIAFVTFVCARYQARPTEEHLKEVKWIFRYLRQTINMGLWYSKDSGFERIAYSDVDHVGCNDDCKNTSGGIQFLRDKLVSWSSKKQDCTAMSTAKDEYLSLSARCAQYSSWINKSFQLLKPSSNFKTLGDFLFVYLQQFLNTANEVPFTKDTIIFKLDSQEIIYTMDIFRSTLQLSVETPTNPFIAPATIRVIELFMQKVGYQSVVDKVKYKMVFVKVVVPMIQLQPVVSTQRTHMTTPSTHMSHILTAASPQKKKRKQIAGETSSSRKSLKVTIKQKQLKNTPIPPLRDDKERDEITEATFLSLTLHKITIAAKVQEKLEDEEINKMVKGEEDEESYASEFSNSMLNDENDDSNTRIEPGSHKKNPKKVDDDDDETEKEKKDDKKNDDAEDKDNDDHTDHALVGSQETGSMETRKEKIKCNHISGVIHRICKRQEKATNDLIEGNLKRVMANTIIQEHDALQAEAPALVLKELANQAPQIIEELFKSYVMMLSVHNIMMTIMKMMLLLRGRKRQKDKRLQRVQKAQSLNLNEPPRYLYNKDIFLLKYGNTEERSYILSLHKIHADPFLKEDLEERLKRCVRKEFMTFNEEARLSIHHWKDSWHKRMYKLNQRSVRDNPEEYFSNTRKEEKRGMYLAEIIKFCYATLERVLKEVKLKIFKSEPQKKPPLRLRHR</sequence>